<dbReference type="PRINTS" id="PR00722">
    <property type="entry name" value="CHYMOTRYPSIN"/>
</dbReference>
<dbReference type="SUPFAM" id="SSF50494">
    <property type="entry name" value="Trypsin-like serine proteases"/>
    <property type="match status" value="1"/>
</dbReference>
<keyword evidence="3" id="KW-0378">Hydrolase</keyword>
<dbReference type="GO" id="GO:0004252">
    <property type="term" value="F:serine-type endopeptidase activity"/>
    <property type="evidence" value="ECO:0007669"/>
    <property type="project" value="InterPro"/>
</dbReference>
<feature type="domain" description="Peptidase S1" evidence="7">
    <location>
        <begin position="21"/>
        <end position="259"/>
    </location>
</feature>
<dbReference type="SMART" id="SM00020">
    <property type="entry name" value="Tryp_SPc"/>
    <property type="match status" value="1"/>
</dbReference>
<evidence type="ECO:0000256" key="4">
    <source>
        <dbReference type="ARBA" id="ARBA00022825"/>
    </source>
</evidence>
<keyword evidence="2" id="KW-0645">Protease</keyword>
<evidence type="ECO:0000256" key="6">
    <source>
        <dbReference type="SAM" id="SignalP"/>
    </source>
</evidence>
<gene>
    <name evidence="8" type="ORF">g.6276</name>
</gene>
<dbReference type="InterPro" id="IPR050430">
    <property type="entry name" value="Peptidase_S1"/>
</dbReference>
<name>A0A1E1WC82_PECGO</name>
<dbReference type="AlphaFoldDB" id="A0A1E1WC82"/>
<dbReference type="CDD" id="cd00190">
    <property type="entry name" value="Tryp_SPc"/>
    <property type="match status" value="1"/>
</dbReference>
<dbReference type="InterPro" id="IPR001254">
    <property type="entry name" value="Trypsin_dom"/>
</dbReference>
<reference evidence="8" key="1">
    <citation type="submission" date="2015-09" db="EMBL/GenBank/DDBJ databases">
        <title>De novo assembly of Pectinophora gossypiella (Pink Bollworm) gut transcriptome.</title>
        <authorList>
            <person name="Tassone E.E."/>
        </authorList>
    </citation>
    <scope>NUCLEOTIDE SEQUENCE</scope>
</reference>
<comment type="similarity">
    <text evidence="1">Belongs to the peptidase S1 family.</text>
</comment>
<evidence type="ECO:0000256" key="1">
    <source>
        <dbReference type="ARBA" id="ARBA00007664"/>
    </source>
</evidence>
<dbReference type="PANTHER" id="PTHR24276">
    <property type="entry name" value="POLYSERASE-RELATED"/>
    <property type="match status" value="1"/>
</dbReference>
<dbReference type="InterPro" id="IPR043504">
    <property type="entry name" value="Peptidase_S1_PA_chymotrypsin"/>
</dbReference>
<dbReference type="PANTHER" id="PTHR24276:SF91">
    <property type="entry name" value="AT26814P-RELATED"/>
    <property type="match status" value="1"/>
</dbReference>
<evidence type="ECO:0000256" key="3">
    <source>
        <dbReference type="ARBA" id="ARBA00022801"/>
    </source>
</evidence>
<keyword evidence="6" id="KW-0732">Signal</keyword>
<protein>
    <recommendedName>
        <fullName evidence="7">Peptidase S1 domain-containing protein</fullName>
    </recommendedName>
</protein>
<feature type="signal peptide" evidence="6">
    <location>
        <begin position="1"/>
        <end position="17"/>
    </location>
</feature>
<dbReference type="InterPro" id="IPR009003">
    <property type="entry name" value="Peptidase_S1_PA"/>
</dbReference>
<dbReference type="EMBL" id="GDQN01006507">
    <property type="protein sequence ID" value="JAT84547.1"/>
    <property type="molecule type" value="Transcribed_RNA"/>
</dbReference>
<organism evidence="8">
    <name type="scientific">Pectinophora gossypiella</name>
    <name type="common">Cotton pink bollworm</name>
    <name type="synonym">Depressaria gossypiella</name>
    <dbReference type="NCBI Taxonomy" id="13191"/>
    <lineage>
        <taxon>Eukaryota</taxon>
        <taxon>Metazoa</taxon>
        <taxon>Ecdysozoa</taxon>
        <taxon>Arthropoda</taxon>
        <taxon>Hexapoda</taxon>
        <taxon>Insecta</taxon>
        <taxon>Pterygota</taxon>
        <taxon>Neoptera</taxon>
        <taxon>Endopterygota</taxon>
        <taxon>Lepidoptera</taxon>
        <taxon>Glossata</taxon>
        <taxon>Ditrysia</taxon>
        <taxon>Gelechioidea</taxon>
        <taxon>Gelechiidae</taxon>
        <taxon>Apatetrinae</taxon>
        <taxon>Pectinophora</taxon>
    </lineage>
</organism>
<proteinExistence type="inferred from homology"/>
<keyword evidence="5" id="KW-1015">Disulfide bond</keyword>
<dbReference type="Pfam" id="PF00089">
    <property type="entry name" value="Trypsin"/>
    <property type="match status" value="1"/>
</dbReference>
<evidence type="ECO:0000259" key="7">
    <source>
        <dbReference type="PROSITE" id="PS50240"/>
    </source>
</evidence>
<sequence>MKFLVIFLLAYFVNVNGQSRIAGGEVVQINQYPFSTALLTNRGTGTAYVQACGGTILTTSSILTAASCFYTDGVADGVSWWRARVGSPFANRQGTIYIVRRIEPHPEFSPTTLANDIAVINTTLSITFQWGMVQPASIAGGAYQLETNQPIWAIGWGAATDGGEGSEQLRHVQFWVVDQTTCANRYSAQGLTVTSNMVCTGWLDVGVRGQCQGDNGSPLVINGVVVGVHSWSRECTDGEFPGVNTRVAPYTRWIVSVATEPLTA</sequence>
<feature type="chain" id="PRO_5009115282" description="Peptidase S1 domain-containing protein" evidence="6">
    <location>
        <begin position="18"/>
        <end position="264"/>
    </location>
</feature>
<evidence type="ECO:0000313" key="8">
    <source>
        <dbReference type="EMBL" id="JAT84547.1"/>
    </source>
</evidence>
<dbReference type="PROSITE" id="PS50240">
    <property type="entry name" value="TRYPSIN_DOM"/>
    <property type="match status" value="1"/>
</dbReference>
<accession>A0A1E1WC82</accession>
<keyword evidence="4" id="KW-0720">Serine protease</keyword>
<evidence type="ECO:0000256" key="5">
    <source>
        <dbReference type="ARBA" id="ARBA00023157"/>
    </source>
</evidence>
<dbReference type="Gene3D" id="2.40.10.10">
    <property type="entry name" value="Trypsin-like serine proteases"/>
    <property type="match status" value="1"/>
</dbReference>
<dbReference type="OrthoDB" id="6380398at2759"/>
<dbReference type="InterPro" id="IPR001314">
    <property type="entry name" value="Peptidase_S1A"/>
</dbReference>
<evidence type="ECO:0000256" key="2">
    <source>
        <dbReference type="ARBA" id="ARBA00022670"/>
    </source>
</evidence>
<dbReference type="GO" id="GO:0006508">
    <property type="term" value="P:proteolysis"/>
    <property type="evidence" value="ECO:0007669"/>
    <property type="project" value="UniProtKB-KW"/>
</dbReference>